<keyword evidence="1" id="KW-0472">Membrane</keyword>
<dbReference type="GO" id="GO:0003993">
    <property type="term" value="F:acid phosphatase activity"/>
    <property type="evidence" value="ECO:0007669"/>
    <property type="project" value="InterPro"/>
</dbReference>
<evidence type="ECO:0000259" key="2">
    <source>
        <dbReference type="PROSITE" id="PS50853"/>
    </source>
</evidence>
<dbReference type="Proteomes" id="UP000228503">
    <property type="component" value="Unassembled WGS sequence"/>
</dbReference>
<keyword evidence="1" id="KW-1133">Transmembrane helix</keyword>
<feature type="transmembrane region" description="Helical" evidence="1">
    <location>
        <begin position="21"/>
        <end position="39"/>
    </location>
</feature>
<reference evidence="4" key="1">
    <citation type="submission" date="2017-09" db="EMBL/GenBank/DDBJ databases">
        <title>Depth-based differentiation of microbial function through sediment-hosted aquifers and enrichment of novel symbionts in the deep terrestrial subsurface.</title>
        <authorList>
            <person name="Probst A.J."/>
            <person name="Ladd B."/>
            <person name="Jarett J.K."/>
            <person name="Geller-Mcgrath D.E."/>
            <person name="Sieber C.M.K."/>
            <person name="Emerson J.B."/>
            <person name="Anantharaman K."/>
            <person name="Thomas B.C."/>
            <person name="Malmstrom R."/>
            <person name="Stieglmeier M."/>
            <person name="Klingl A."/>
            <person name="Woyke T."/>
            <person name="Ryan C.M."/>
            <person name="Banfield J.F."/>
        </authorList>
    </citation>
    <scope>NUCLEOTIDE SEQUENCE [LARGE SCALE GENOMIC DNA]</scope>
</reference>
<dbReference type="InterPro" id="IPR003961">
    <property type="entry name" value="FN3_dom"/>
</dbReference>
<dbReference type="SUPFAM" id="SSF49363">
    <property type="entry name" value="Purple acid phosphatase, N-terminal domain"/>
    <property type="match status" value="1"/>
</dbReference>
<dbReference type="CDD" id="cd00063">
    <property type="entry name" value="FN3"/>
    <property type="match status" value="1"/>
</dbReference>
<evidence type="ECO:0000313" key="3">
    <source>
        <dbReference type="EMBL" id="PIZ63857.1"/>
    </source>
</evidence>
<name>A0A2M7U1C1_9BACT</name>
<dbReference type="InterPro" id="IPR015914">
    <property type="entry name" value="PAPs_N"/>
</dbReference>
<dbReference type="EMBL" id="PFOB01000011">
    <property type="protein sequence ID" value="PIZ63857.1"/>
    <property type="molecule type" value="Genomic_DNA"/>
</dbReference>
<dbReference type="InterPro" id="IPR008963">
    <property type="entry name" value="Purple_acid_Pase-like_N"/>
</dbReference>
<dbReference type="GO" id="GO:0046872">
    <property type="term" value="F:metal ion binding"/>
    <property type="evidence" value="ECO:0007669"/>
    <property type="project" value="InterPro"/>
</dbReference>
<dbReference type="SMART" id="SM00060">
    <property type="entry name" value="FN3"/>
    <property type="match status" value="1"/>
</dbReference>
<evidence type="ECO:0000313" key="4">
    <source>
        <dbReference type="Proteomes" id="UP000228503"/>
    </source>
</evidence>
<accession>A0A2M7U1C1</accession>
<dbReference type="Pfam" id="PF16656">
    <property type="entry name" value="Pur_ac_phosph_N"/>
    <property type="match status" value="1"/>
</dbReference>
<evidence type="ECO:0000256" key="1">
    <source>
        <dbReference type="SAM" id="Phobius"/>
    </source>
</evidence>
<dbReference type="Gene3D" id="2.60.40.380">
    <property type="entry name" value="Purple acid phosphatase-like, N-terminal"/>
    <property type="match status" value="1"/>
</dbReference>
<gene>
    <name evidence="3" type="ORF">COY16_00735</name>
</gene>
<proteinExistence type="predicted"/>
<organism evidence="3 4">
    <name type="scientific">Candidatus Roizmanbacteria bacterium CG_4_10_14_0_2_um_filter_39_13</name>
    <dbReference type="NCBI Taxonomy" id="1974825"/>
    <lineage>
        <taxon>Bacteria</taxon>
        <taxon>Candidatus Roizmaniibacteriota</taxon>
    </lineage>
</organism>
<feature type="domain" description="Fibronectin type-III" evidence="2">
    <location>
        <begin position="50"/>
        <end position="141"/>
    </location>
</feature>
<dbReference type="AlphaFoldDB" id="A0A2M7U1C1"/>
<sequence length="500" mass="52867">MQIATVQNKKISSQQIKTIGFIAGVGVLIAASIGIFFMVQGTSTQASEDVPQNVSIQTRDATSATVSWETGKETIAVVEYGTAADANTFNEFAFSEIETTTHNVNLTSLEPNTTYFFQIRIGDEIYDNGGSFWMITTPPGGDLEGSPTLSPSDPIISAPVSITPSATISATIVPTPSISASISATLTPTLTGSPTPTATISATLSPTPSTSSSVCTSNNCTTILQSLGAVCTTQDYVRCLLGANVTITQGATNTPTPTPLSSSVKSACAINSFQANSCTSWIWEDMTAKEKTCSDVFTQYFVQCQSTSFESSDPATWYCNKTVTSNQLTLPCDTAPSPPPGQAIFCRVRAESANGGVANATDWIYTNSSCSTFSSVSAVTNCKINYLQQNVCGSWNWSLNNPNDPLCTDALDHYFLQCTGNGLFSAPASLTPTPYWYCNNTTTDRFLDMPCDNSNAPGDGDPITCRVRPEDAQGTDSHAGDWVTTSVVCPTSTPTPTTAL</sequence>
<dbReference type="PROSITE" id="PS50853">
    <property type="entry name" value="FN3"/>
    <property type="match status" value="1"/>
</dbReference>
<comment type="caution">
    <text evidence="3">The sequence shown here is derived from an EMBL/GenBank/DDBJ whole genome shotgun (WGS) entry which is preliminary data.</text>
</comment>
<protein>
    <recommendedName>
        <fullName evidence="2">Fibronectin type-III domain-containing protein</fullName>
    </recommendedName>
</protein>
<keyword evidence="1" id="KW-0812">Transmembrane</keyword>